<sequence length="57" mass="6394">MKLVIEHQNTMSAGLDVPFETAFGSKPQTTYPLFDSNNEWKATTVSLDKRNLSFSVT</sequence>
<evidence type="ECO:0000313" key="2">
    <source>
        <dbReference type="Proteomes" id="UP000481252"/>
    </source>
</evidence>
<dbReference type="EMBL" id="JAAKZG010000004">
    <property type="protein sequence ID" value="NGN41688.1"/>
    <property type="molecule type" value="Genomic_DNA"/>
</dbReference>
<dbReference type="RefSeq" id="WP_165117346.1">
    <property type="nucleotide sequence ID" value="NZ_JAAKZG010000004.1"/>
</dbReference>
<proteinExistence type="predicted"/>
<name>A0A7C9VDE3_9HYPH</name>
<reference evidence="1 2" key="1">
    <citation type="submission" date="2020-02" db="EMBL/GenBank/DDBJ databases">
        <title>Genome sequence of the type strain CGMCC 1.15528 of Mesorhizobium zhangyense.</title>
        <authorList>
            <person name="Gao J."/>
            <person name="Sun J."/>
        </authorList>
    </citation>
    <scope>NUCLEOTIDE SEQUENCE [LARGE SCALE GENOMIC DNA]</scope>
    <source>
        <strain evidence="1 2">CGMCC 1.15528</strain>
    </source>
</reference>
<dbReference type="AlphaFoldDB" id="A0A7C9VDE3"/>
<comment type="caution">
    <text evidence="1">The sequence shown here is derived from an EMBL/GenBank/DDBJ whole genome shotgun (WGS) entry which is preliminary data.</text>
</comment>
<protein>
    <submittedName>
        <fullName evidence="1">Uncharacterized protein</fullName>
    </submittedName>
</protein>
<keyword evidence="2" id="KW-1185">Reference proteome</keyword>
<evidence type="ECO:0000313" key="1">
    <source>
        <dbReference type="EMBL" id="NGN41688.1"/>
    </source>
</evidence>
<organism evidence="1 2">
    <name type="scientific">Mesorhizobium zhangyense</name>
    <dbReference type="NCBI Taxonomy" id="1776730"/>
    <lineage>
        <taxon>Bacteria</taxon>
        <taxon>Pseudomonadati</taxon>
        <taxon>Pseudomonadota</taxon>
        <taxon>Alphaproteobacteria</taxon>
        <taxon>Hyphomicrobiales</taxon>
        <taxon>Phyllobacteriaceae</taxon>
        <taxon>Mesorhizobium</taxon>
    </lineage>
</organism>
<dbReference type="Proteomes" id="UP000481252">
    <property type="component" value="Unassembled WGS sequence"/>
</dbReference>
<accession>A0A7C9VDE3</accession>
<gene>
    <name evidence="1" type="ORF">G6N74_11465</name>
</gene>